<evidence type="ECO:0000313" key="2">
    <source>
        <dbReference type="Proteomes" id="UP000244722"/>
    </source>
</evidence>
<dbReference type="EMBL" id="NESQ01000492">
    <property type="protein sequence ID" value="PUU72640.1"/>
    <property type="molecule type" value="Genomic_DNA"/>
</dbReference>
<evidence type="ECO:0008006" key="3">
    <source>
        <dbReference type="Google" id="ProtNLM"/>
    </source>
</evidence>
<evidence type="ECO:0000313" key="1">
    <source>
        <dbReference type="EMBL" id="PUU72640.1"/>
    </source>
</evidence>
<gene>
    <name evidence="1" type="ORF">B9Z19DRAFT_1137088</name>
</gene>
<protein>
    <recommendedName>
        <fullName evidence="3">RNase H type-1 domain-containing protein</fullName>
    </recommendedName>
</protein>
<reference evidence="1 2" key="1">
    <citation type="submission" date="2017-04" db="EMBL/GenBank/DDBJ databases">
        <title>Draft genome sequence of Tuber borchii Vittad., a whitish edible truffle.</title>
        <authorList>
            <consortium name="DOE Joint Genome Institute"/>
            <person name="Murat C."/>
            <person name="Kuo A."/>
            <person name="Barry K.W."/>
            <person name="Clum A."/>
            <person name="Dockter R.B."/>
            <person name="Fauchery L."/>
            <person name="Iotti M."/>
            <person name="Kohler A."/>
            <person name="Labutti K."/>
            <person name="Lindquist E.A."/>
            <person name="Lipzen A."/>
            <person name="Ohm R.A."/>
            <person name="Wang M."/>
            <person name="Grigoriev I.V."/>
            <person name="Zambonelli A."/>
            <person name="Martin F.M."/>
        </authorList>
    </citation>
    <scope>NUCLEOTIDE SEQUENCE [LARGE SCALE GENOMIC DNA]</scope>
    <source>
        <strain evidence="1 2">Tbo3840</strain>
    </source>
</reference>
<organism evidence="1 2">
    <name type="scientific">Tuber borchii</name>
    <name type="common">White truffle</name>
    <dbReference type="NCBI Taxonomy" id="42251"/>
    <lineage>
        <taxon>Eukaryota</taxon>
        <taxon>Fungi</taxon>
        <taxon>Dikarya</taxon>
        <taxon>Ascomycota</taxon>
        <taxon>Pezizomycotina</taxon>
        <taxon>Pezizomycetes</taxon>
        <taxon>Pezizales</taxon>
        <taxon>Tuberaceae</taxon>
        <taxon>Tuber</taxon>
    </lineage>
</organism>
<keyword evidence="2" id="KW-1185">Reference proteome</keyword>
<sequence>MSCLQNSESSQHIFKADTCSDATLPGWLSRDGVRPVRTHSDFVVTKELPLIDYPPERCDAVDAHDEAFHTATNDPRSIVIYADRSKSSTATGAAWVEWSVAECELYGVWDAFRALSLQFDEKITVFIDSMTVLKLIGQMFVDGWSPGHAGITGNEIADIAAKKALTGMGRVATAVDFGMRNNCLIHEIKEEEWLRCHIAEGHEYYTRKPGSSRHLKELSRMDQHILLTLRYGVMNRGHNCLNGGARFHLQHCSLFTCCPTGNLFDDKHLGNWVA</sequence>
<dbReference type="InterPro" id="IPR036397">
    <property type="entry name" value="RNaseH_sf"/>
</dbReference>
<dbReference type="Proteomes" id="UP000244722">
    <property type="component" value="Unassembled WGS sequence"/>
</dbReference>
<proteinExistence type="predicted"/>
<dbReference type="AlphaFoldDB" id="A0A2T6ZAW4"/>
<dbReference type="OrthoDB" id="3265515at2759"/>
<dbReference type="Gene3D" id="3.30.420.10">
    <property type="entry name" value="Ribonuclease H-like superfamily/Ribonuclease H"/>
    <property type="match status" value="1"/>
</dbReference>
<dbReference type="InterPro" id="IPR012337">
    <property type="entry name" value="RNaseH-like_sf"/>
</dbReference>
<name>A0A2T6ZAW4_TUBBO</name>
<dbReference type="GO" id="GO:0003676">
    <property type="term" value="F:nucleic acid binding"/>
    <property type="evidence" value="ECO:0007669"/>
    <property type="project" value="InterPro"/>
</dbReference>
<dbReference type="SUPFAM" id="SSF53098">
    <property type="entry name" value="Ribonuclease H-like"/>
    <property type="match status" value="1"/>
</dbReference>
<dbReference type="CDD" id="cd09276">
    <property type="entry name" value="Rnase_HI_RT_non_LTR"/>
    <property type="match status" value="1"/>
</dbReference>
<accession>A0A2T6ZAW4</accession>
<comment type="caution">
    <text evidence="1">The sequence shown here is derived from an EMBL/GenBank/DDBJ whole genome shotgun (WGS) entry which is preliminary data.</text>
</comment>